<dbReference type="GO" id="GO:0050660">
    <property type="term" value="F:flavin adenine dinucleotide binding"/>
    <property type="evidence" value="ECO:0007669"/>
    <property type="project" value="TreeGrafter"/>
</dbReference>
<dbReference type="PRINTS" id="PR00368">
    <property type="entry name" value="FADPNR"/>
</dbReference>
<sequence length="414" mass="46023">MNGKVDVTIIGAGPYGLSIAAHLRKLNVDFRILGRPMHSWLVNMPKDMLLKSAGFASNLYDPDRAFPLRRYCEEHHVPYGDIDFPIPLEAFCSYGKAFQERFVPNLEDEDVAALTQVDGGFDVRLNYGKVFRTQKIIVAVGLDYFRHIPKELASLPKEFLSHSADHHDLVKFKGKEVVVIGSGAAGTDIAVLLHENQTKVHLVARQRSMNFGAPWDNSAQPFLHRLRNPISGIGPGMRGKIWSDAPWLYRFFSDDFRIMTAKTFLGPSGGWFMKERARGLDVFLGFTVASSTVSEGRVRLDLIKHDGSTNQLSGNHVISATGYIVDVKHIPFLNSSIVEKLRLVGKAPRLSCHFESSVPGLYFVGPISATSFGPVMRFMVGADFTSRKISKHLAALCNTRKWWRSGSLETSGTG</sequence>
<keyword evidence="3" id="KW-1185">Reference proteome</keyword>
<accession>A0A3A3FQB0</accession>
<dbReference type="Proteomes" id="UP000265955">
    <property type="component" value="Unassembled WGS sequence"/>
</dbReference>
<dbReference type="SUPFAM" id="SSF51905">
    <property type="entry name" value="FAD/NAD(P)-binding domain"/>
    <property type="match status" value="1"/>
</dbReference>
<evidence type="ECO:0000313" key="3">
    <source>
        <dbReference type="Proteomes" id="UP000265955"/>
    </source>
</evidence>
<dbReference type="PANTHER" id="PTHR43539">
    <property type="entry name" value="FLAVIN-BINDING MONOOXYGENASE-LIKE PROTEIN (AFU_ORTHOLOGUE AFUA_4G09220)"/>
    <property type="match status" value="1"/>
</dbReference>
<dbReference type="EMBL" id="QYUO01000002">
    <property type="protein sequence ID" value="RJF95889.1"/>
    <property type="molecule type" value="Genomic_DNA"/>
</dbReference>
<dbReference type="AlphaFoldDB" id="A0A3A3FQB0"/>
<dbReference type="GO" id="GO:0004497">
    <property type="term" value="F:monooxygenase activity"/>
    <property type="evidence" value="ECO:0007669"/>
    <property type="project" value="TreeGrafter"/>
</dbReference>
<evidence type="ECO:0000313" key="2">
    <source>
        <dbReference type="EMBL" id="RJF95889.1"/>
    </source>
</evidence>
<dbReference type="PRINTS" id="PR00469">
    <property type="entry name" value="PNDRDTASEII"/>
</dbReference>
<organism evidence="2 3">
    <name type="scientific">Noviherbaspirillum saxi</name>
    <dbReference type="NCBI Taxonomy" id="2320863"/>
    <lineage>
        <taxon>Bacteria</taxon>
        <taxon>Pseudomonadati</taxon>
        <taxon>Pseudomonadota</taxon>
        <taxon>Betaproteobacteria</taxon>
        <taxon>Burkholderiales</taxon>
        <taxon>Oxalobacteraceae</taxon>
        <taxon>Noviherbaspirillum</taxon>
    </lineage>
</organism>
<evidence type="ECO:0000256" key="1">
    <source>
        <dbReference type="ARBA" id="ARBA00023002"/>
    </source>
</evidence>
<dbReference type="Pfam" id="PF13738">
    <property type="entry name" value="Pyr_redox_3"/>
    <property type="match status" value="1"/>
</dbReference>
<dbReference type="InterPro" id="IPR050982">
    <property type="entry name" value="Auxin_biosynth/cation_transpt"/>
</dbReference>
<comment type="caution">
    <text evidence="2">The sequence shown here is derived from an EMBL/GenBank/DDBJ whole genome shotgun (WGS) entry which is preliminary data.</text>
</comment>
<reference evidence="3" key="1">
    <citation type="submission" date="2018-09" db="EMBL/GenBank/DDBJ databases">
        <authorList>
            <person name="Zhu H."/>
        </authorList>
    </citation>
    <scope>NUCLEOTIDE SEQUENCE [LARGE SCALE GENOMIC DNA]</scope>
    <source>
        <strain evidence="3">K1R23-30</strain>
    </source>
</reference>
<dbReference type="OrthoDB" id="9790219at2"/>
<dbReference type="Gene3D" id="3.50.50.60">
    <property type="entry name" value="FAD/NAD(P)-binding domain"/>
    <property type="match status" value="1"/>
</dbReference>
<dbReference type="RefSeq" id="WP_119771036.1">
    <property type="nucleotide sequence ID" value="NZ_QYUO01000002.1"/>
</dbReference>
<name>A0A3A3FQB0_9BURK</name>
<dbReference type="InterPro" id="IPR036188">
    <property type="entry name" value="FAD/NAD-bd_sf"/>
</dbReference>
<protein>
    <submittedName>
        <fullName evidence="2">NAD(P)/FAD-dependent oxidoreductase</fullName>
    </submittedName>
</protein>
<keyword evidence="1" id="KW-0560">Oxidoreductase</keyword>
<gene>
    <name evidence="2" type="ORF">D3871_21250</name>
</gene>
<dbReference type="PANTHER" id="PTHR43539:SF78">
    <property type="entry name" value="FLAVIN-CONTAINING MONOOXYGENASE"/>
    <property type="match status" value="1"/>
</dbReference>
<proteinExistence type="predicted"/>